<evidence type="ECO:0000256" key="2">
    <source>
        <dbReference type="ARBA" id="ARBA00022980"/>
    </source>
</evidence>
<comment type="similarity">
    <text evidence="1">Belongs to the bacterial ribosomal protein bL20 family.</text>
</comment>
<protein>
    <submittedName>
        <fullName evidence="5">50S ribosomal protein L20</fullName>
    </submittedName>
</protein>
<sequence length="104" mass="12676">MTRSKKNLQIKKRKKILFFTKGYIGRKKNCFKLSKQYYLRSLNKKYISKKLKKRIFSKKKNILINIIFRIYFGLSYNKIIFLLRKNCCTINKLKIIFLLLKTTI</sequence>
<dbReference type="GO" id="GO:0006412">
    <property type="term" value="P:translation"/>
    <property type="evidence" value="ECO:0007669"/>
    <property type="project" value="InterPro"/>
</dbReference>
<dbReference type="InterPro" id="IPR035566">
    <property type="entry name" value="Ribosomal_protein_bL20_C"/>
</dbReference>
<reference evidence="5" key="1">
    <citation type="submission" date="2021-05" db="EMBL/GenBank/DDBJ databases">
        <authorList>
            <person name="Alioto T."/>
            <person name="Alioto T."/>
            <person name="Gomez Garrido J."/>
        </authorList>
    </citation>
    <scope>NUCLEOTIDE SEQUENCE</scope>
</reference>
<evidence type="ECO:0000313" key="5">
    <source>
        <dbReference type="EMBL" id="CAG6619738.1"/>
    </source>
</evidence>
<feature type="transmembrane region" description="Helical" evidence="4">
    <location>
        <begin position="62"/>
        <end position="83"/>
    </location>
</feature>
<keyword evidence="4" id="KW-0472">Membrane</keyword>
<keyword evidence="4" id="KW-0812">Transmembrane</keyword>
<evidence type="ECO:0000256" key="4">
    <source>
        <dbReference type="SAM" id="Phobius"/>
    </source>
</evidence>
<evidence type="ECO:0000256" key="3">
    <source>
        <dbReference type="ARBA" id="ARBA00023274"/>
    </source>
</evidence>
<dbReference type="GO" id="GO:0003735">
    <property type="term" value="F:structural constituent of ribosome"/>
    <property type="evidence" value="ECO:0007669"/>
    <property type="project" value="InterPro"/>
</dbReference>
<dbReference type="Gene3D" id="6.10.160.10">
    <property type="match status" value="1"/>
</dbReference>
<name>A0A8D8M2Y1_9HEMI</name>
<dbReference type="EMBL" id="HBUF01046190">
    <property type="protein sequence ID" value="CAG6619738.1"/>
    <property type="molecule type" value="Transcribed_RNA"/>
</dbReference>
<keyword evidence="4" id="KW-1133">Transmembrane helix</keyword>
<dbReference type="Pfam" id="PF00453">
    <property type="entry name" value="Ribosomal_L20"/>
    <property type="match status" value="1"/>
</dbReference>
<dbReference type="GO" id="GO:0019843">
    <property type="term" value="F:rRNA binding"/>
    <property type="evidence" value="ECO:0007669"/>
    <property type="project" value="InterPro"/>
</dbReference>
<keyword evidence="3" id="KW-0687">Ribonucleoprotein</keyword>
<dbReference type="InterPro" id="IPR005813">
    <property type="entry name" value="Ribosomal_bL20"/>
</dbReference>
<dbReference type="AlphaFoldDB" id="A0A8D8M2Y1"/>
<dbReference type="GO" id="GO:0005840">
    <property type="term" value="C:ribosome"/>
    <property type="evidence" value="ECO:0007669"/>
    <property type="project" value="UniProtKB-KW"/>
</dbReference>
<evidence type="ECO:0000256" key="1">
    <source>
        <dbReference type="ARBA" id="ARBA00007698"/>
    </source>
</evidence>
<dbReference type="SUPFAM" id="SSF74731">
    <property type="entry name" value="Ribosomal protein L20"/>
    <property type="match status" value="1"/>
</dbReference>
<organism evidence="5">
    <name type="scientific">Cacopsylla melanoneura</name>
    <dbReference type="NCBI Taxonomy" id="428564"/>
    <lineage>
        <taxon>Eukaryota</taxon>
        <taxon>Metazoa</taxon>
        <taxon>Ecdysozoa</taxon>
        <taxon>Arthropoda</taxon>
        <taxon>Hexapoda</taxon>
        <taxon>Insecta</taxon>
        <taxon>Pterygota</taxon>
        <taxon>Neoptera</taxon>
        <taxon>Paraneoptera</taxon>
        <taxon>Hemiptera</taxon>
        <taxon>Sternorrhyncha</taxon>
        <taxon>Psylloidea</taxon>
        <taxon>Psyllidae</taxon>
        <taxon>Psyllinae</taxon>
        <taxon>Cacopsylla</taxon>
    </lineage>
</organism>
<dbReference type="PRINTS" id="PR00062">
    <property type="entry name" value="RIBOSOMALL20"/>
</dbReference>
<proteinExistence type="inferred from homology"/>
<dbReference type="GO" id="GO:1990904">
    <property type="term" value="C:ribonucleoprotein complex"/>
    <property type="evidence" value="ECO:0007669"/>
    <property type="project" value="UniProtKB-KW"/>
</dbReference>
<dbReference type="EMBL" id="HBUF01046191">
    <property type="protein sequence ID" value="CAG6619739.1"/>
    <property type="molecule type" value="Transcribed_RNA"/>
</dbReference>
<keyword evidence="2 5" id="KW-0689">Ribosomal protein</keyword>
<accession>A0A8D8M2Y1</accession>